<dbReference type="SUPFAM" id="SSF51215">
    <property type="entry name" value="Regulatory protein AraC"/>
    <property type="match status" value="1"/>
</dbReference>
<keyword evidence="3" id="KW-0804">Transcription</keyword>
<accession>A0A9X4KEY6</accession>
<dbReference type="PROSITE" id="PS01124">
    <property type="entry name" value="HTH_ARAC_FAMILY_2"/>
    <property type="match status" value="1"/>
</dbReference>
<dbReference type="SUPFAM" id="SSF46689">
    <property type="entry name" value="Homeodomain-like"/>
    <property type="match status" value="2"/>
</dbReference>
<keyword evidence="1" id="KW-0805">Transcription regulation</keyword>
<comment type="caution">
    <text evidence="5">The sequence shown here is derived from an EMBL/GenBank/DDBJ whole genome shotgun (WGS) entry which is preliminary data.</text>
</comment>
<dbReference type="PANTHER" id="PTHR43280:SF28">
    <property type="entry name" value="HTH-TYPE TRANSCRIPTIONAL ACTIVATOR RHAS"/>
    <property type="match status" value="1"/>
</dbReference>
<dbReference type="InterPro" id="IPR037923">
    <property type="entry name" value="HTH-like"/>
</dbReference>
<dbReference type="InterPro" id="IPR018060">
    <property type="entry name" value="HTH_AraC"/>
</dbReference>
<dbReference type="AlphaFoldDB" id="A0A9X4KEY6"/>
<dbReference type="InterPro" id="IPR014710">
    <property type="entry name" value="RmlC-like_jellyroll"/>
</dbReference>
<reference evidence="5 6" key="1">
    <citation type="submission" date="2022-10" db="EMBL/GenBank/DDBJ databases">
        <title>Comparative genomic analysis of Cohnella hashimotonis sp. nov., isolated from the International Space Station.</title>
        <authorList>
            <person name="Simpson A."/>
            <person name="Venkateswaran K."/>
        </authorList>
    </citation>
    <scope>NUCLEOTIDE SEQUENCE [LARGE SCALE GENOMIC DNA]</scope>
    <source>
        <strain evidence="5 6">DSM 18997</strain>
    </source>
</reference>
<name>A0A9X4KEY6_9BACL</name>
<dbReference type="InterPro" id="IPR003313">
    <property type="entry name" value="AraC-bd"/>
</dbReference>
<dbReference type="SMART" id="SM00342">
    <property type="entry name" value="HTH_ARAC"/>
    <property type="match status" value="1"/>
</dbReference>
<keyword evidence="6" id="KW-1185">Reference proteome</keyword>
<organism evidence="5 6">
    <name type="scientific">Cohnella ginsengisoli</name>
    <dbReference type="NCBI Taxonomy" id="425004"/>
    <lineage>
        <taxon>Bacteria</taxon>
        <taxon>Bacillati</taxon>
        <taxon>Bacillota</taxon>
        <taxon>Bacilli</taxon>
        <taxon>Bacillales</taxon>
        <taxon>Paenibacillaceae</taxon>
        <taxon>Cohnella</taxon>
    </lineage>
</organism>
<gene>
    <name evidence="5" type="ORF">OMP38_08160</name>
</gene>
<dbReference type="Gene3D" id="2.60.120.10">
    <property type="entry name" value="Jelly Rolls"/>
    <property type="match status" value="1"/>
</dbReference>
<evidence type="ECO:0000259" key="4">
    <source>
        <dbReference type="PROSITE" id="PS01124"/>
    </source>
</evidence>
<evidence type="ECO:0000256" key="3">
    <source>
        <dbReference type="ARBA" id="ARBA00023163"/>
    </source>
</evidence>
<evidence type="ECO:0000313" key="5">
    <source>
        <dbReference type="EMBL" id="MDG0790838.1"/>
    </source>
</evidence>
<dbReference type="Proteomes" id="UP001153387">
    <property type="component" value="Unassembled WGS sequence"/>
</dbReference>
<keyword evidence="2" id="KW-0238">DNA-binding</keyword>
<dbReference type="Pfam" id="PF02311">
    <property type="entry name" value="AraC_binding"/>
    <property type="match status" value="1"/>
</dbReference>
<evidence type="ECO:0000256" key="2">
    <source>
        <dbReference type="ARBA" id="ARBA00023125"/>
    </source>
</evidence>
<evidence type="ECO:0000313" key="6">
    <source>
        <dbReference type="Proteomes" id="UP001153387"/>
    </source>
</evidence>
<dbReference type="EMBL" id="JAPDHZ010000002">
    <property type="protein sequence ID" value="MDG0790838.1"/>
    <property type="molecule type" value="Genomic_DNA"/>
</dbReference>
<evidence type="ECO:0000256" key="1">
    <source>
        <dbReference type="ARBA" id="ARBA00023015"/>
    </source>
</evidence>
<dbReference type="RefSeq" id="WP_277564629.1">
    <property type="nucleotide sequence ID" value="NZ_JAPDHZ010000002.1"/>
</dbReference>
<dbReference type="Gene3D" id="1.10.10.60">
    <property type="entry name" value="Homeodomain-like"/>
    <property type="match status" value="2"/>
</dbReference>
<dbReference type="InterPro" id="IPR009057">
    <property type="entry name" value="Homeodomain-like_sf"/>
</dbReference>
<protein>
    <submittedName>
        <fullName evidence="5">AraC family transcriptional regulator</fullName>
    </submittedName>
</protein>
<dbReference type="GO" id="GO:0003700">
    <property type="term" value="F:DNA-binding transcription factor activity"/>
    <property type="evidence" value="ECO:0007669"/>
    <property type="project" value="InterPro"/>
</dbReference>
<dbReference type="Pfam" id="PF12833">
    <property type="entry name" value="HTH_18"/>
    <property type="match status" value="1"/>
</dbReference>
<proteinExistence type="predicted"/>
<dbReference type="GO" id="GO:0043565">
    <property type="term" value="F:sequence-specific DNA binding"/>
    <property type="evidence" value="ECO:0007669"/>
    <property type="project" value="InterPro"/>
</dbReference>
<feature type="domain" description="HTH araC/xylS-type" evidence="4">
    <location>
        <begin position="195"/>
        <end position="293"/>
    </location>
</feature>
<dbReference type="PANTHER" id="PTHR43280">
    <property type="entry name" value="ARAC-FAMILY TRANSCRIPTIONAL REGULATOR"/>
    <property type="match status" value="1"/>
</dbReference>
<sequence>MRKRGDGPFESNCDVKPGTGRFFSSYRQTTDDQDWLAYHAHQGIELLYVHQGRGEAMTEDARYPIRPGTLLLFLPYQLHKVEVPSVPGAPYVRSLVKFDPRIVEPYLTPYPGLARWFLMLKRGLLSRSFCDLGTSERLPGLLRDFHELYGASGPDKEEERSLFLVSLLHELRHRAFPETGRDGSPEAEGRSLHIDRIMDWIEERYARPFDLQSLSGELHLSPYYLSHLFKEHTGSSIRDYITARRIREACRLLSSTSDSIRSIAEQVGGFGASHFCQLFKKCKGMSPETFRRTVQQGFTAAP</sequence>